<dbReference type="EMBL" id="NTHN01000208">
    <property type="protein sequence ID" value="PBD18680.1"/>
    <property type="molecule type" value="Genomic_DNA"/>
</dbReference>
<gene>
    <name evidence="2" type="ORF">CLG85_13470</name>
</gene>
<comment type="caution">
    <text evidence="2">The sequence shown here is derived from an EMBL/GenBank/DDBJ whole genome shotgun (WGS) entry which is preliminary data.</text>
</comment>
<evidence type="ECO:0008006" key="3">
    <source>
        <dbReference type="Google" id="ProtNLM"/>
    </source>
</evidence>
<feature type="signal peptide" evidence="1">
    <location>
        <begin position="1"/>
        <end position="22"/>
    </location>
</feature>
<keyword evidence="1" id="KW-0732">Signal</keyword>
<dbReference type="AlphaFoldDB" id="A0A2A3JWF8"/>
<dbReference type="OrthoDB" id="7866543at2"/>
<evidence type="ECO:0000256" key="1">
    <source>
        <dbReference type="SAM" id="SignalP"/>
    </source>
</evidence>
<accession>A0A2A3JWF8</accession>
<organism evidence="2">
    <name type="scientific">Alloyangia mangrovi</name>
    <dbReference type="NCBI Taxonomy" id="1779329"/>
    <lineage>
        <taxon>Bacteria</taxon>
        <taxon>Pseudomonadati</taxon>
        <taxon>Pseudomonadota</taxon>
        <taxon>Alphaproteobacteria</taxon>
        <taxon>Rhodobacterales</taxon>
        <taxon>Roseobacteraceae</taxon>
        <taxon>Alloyangia</taxon>
    </lineage>
</organism>
<reference evidence="2" key="1">
    <citation type="submission" date="2017-09" db="EMBL/GenBank/DDBJ databases">
        <title>Yangia sp. SAOS 153D whole genome sequencing.</title>
        <authorList>
            <person name="Verma A."/>
            <person name="Krishnamurthi S."/>
        </authorList>
    </citation>
    <scope>NUCLEOTIDE SEQUENCE [LARGE SCALE GENOMIC DNA]</scope>
    <source>
        <strain evidence="2">SAOS 153D</strain>
    </source>
</reference>
<feature type="chain" id="PRO_5012539593" description="DUF2059 domain-containing protein" evidence="1">
    <location>
        <begin position="23"/>
        <end position="131"/>
    </location>
</feature>
<name>A0A2A3JWF8_9RHOB</name>
<evidence type="ECO:0000313" key="2">
    <source>
        <dbReference type="EMBL" id="PBD18680.1"/>
    </source>
</evidence>
<sequence>MKFFLAISSLSLALASTSPATAQQSLVDTLSQYVPDSVLSLLSESEILTAFSMSTSRETDAQKASRIAYIATSGAAPRTYSQSQLDLVGDYVTDEELSRMSGQHIGDALAIAHSSRPEVQKRGMIRALSTR</sequence>
<proteinExistence type="predicted"/>
<protein>
    <recommendedName>
        <fullName evidence="3">DUF2059 domain-containing protein</fullName>
    </recommendedName>
</protein>